<organism evidence="2 3">
    <name type="scientific">Pyramimonas orientalis virus 01B</name>
    <dbReference type="NCBI Taxonomy" id="3134525"/>
    <lineage>
        <taxon>Viruses</taxon>
        <taxon>Varidnaviria</taxon>
        <taxon>Bamfordvirae</taxon>
        <taxon>Nucleocytoviricota</taxon>
        <taxon>Megaviricetes</taxon>
        <taxon>Imitervirales</taxon>
        <taxon>Allomimiviridae</taxon>
        <taxon>Heliosvirus</taxon>
        <taxon>Heliosvirus raunefjordenense</taxon>
    </lineage>
</organism>
<sequence>MFGGNAPIPTNTGKSSEALANVRQNIQKVVDGNLGLVVIIGVICFVMLYVVLYIYRQYNNTSLKTITMVKKPLKVPYNSLYDVSSESDLLQMNNINGKEFSYSFWMYVEGDKLGVTNSNKLVMGRMEGEDITNGSPIFAMDKASNKLYVYLKKTDKYINSINDINSSNPNVLTINYLPLQRWVNVVLVVDNNFVQLFMDGELREVKDLTHGQSDGDSSIVATPAGKLIVGTANNMPGFAGYISKVQVLNYAVTIDHAKVIYGAGPLHRSVLSVIGVPTNYGIQNPFYRIDEHSEVEKNCTV</sequence>
<name>A0A7M3UNF4_9VIRU</name>
<keyword evidence="3" id="KW-1185">Reference proteome</keyword>
<evidence type="ECO:0000313" key="3">
    <source>
        <dbReference type="Proteomes" id="UP001162120"/>
    </source>
</evidence>
<keyword evidence="1" id="KW-0472">Membrane</keyword>
<evidence type="ECO:0000313" key="2">
    <source>
        <dbReference type="EMBL" id="QOI90205.1"/>
    </source>
</evidence>
<keyword evidence="1" id="KW-0812">Transmembrane</keyword>
<dbReference type="Gene3D" id="2.60.120.200">
    <property type="match status" value="1"/>
</dbReference>
<dbReference type="EMBL" id="MT663534">
    <property type="protein sequence ID" value="QOI90205.1"/>
    <property type="molecule type" value="Genomic_DNA"/>
</dbReference>
<dbReference type="InterPro" id="IPR013320">
    <property type="entry name" value="ConA-like_dom_sf"/>
</dbReference>
<accession>A0A7M3UNF4</accession>
<dbReference type="Proteomes" id="UP001162120">
    <property type="component" value="Segment"/>
</dbReference>
<protein>
    <submittedName>
        <fullName evidence="2">Uncharacterized protein</fullName>
    </submittedName>
</protein>
<evidence type="ECO:0000256" key="1">
    <source>
        <dbReference type="SAM" id="Phobius"/>
    </source>
</evidence>
<dbReference type="SUPFAM" id="SSF49899">
    <property type="entry name" value="Concanavalin A-like lectins/glucanases"/>
    <property type="match status" value="1"/>
</dbReference>
<feature type="transmembrane region" description="Helical" evidence="1">
    <location>
        <begin position="34"/>
        <end position="55"/>
    </location>
</feature>
<gene>
    <name evidence="2" type="ORF">HWQ62_00068</name>
</gene>
<keyword evidence="1" id="KW-1133">Transmembrane helix</keyword>
<reference evidence="2" key="1">
    <citation type="submission" date="2020-06" db="EMBL/GenBank/DDBJ databases">
        <title>Lateral gene transfer of anion-conducting channel rhodopsins between green algae and giant viruses.</title>
        <authorList>
            <person name="Rozenberg A."/>
            <person name="Oppermann J."/>
            <person name="Wietek J."/>
            <person name="Fernandez Lahore R.G."/>
            <person name="Sandaa R.-A."/>
            <person name="Bratbak G."/>
            <person name="Hegemann P."/>
            <person name="Beja O."/>
        </authorList>
    </citation>
    <scope>NUCLEOTIDE SEQUENCE</scope>
    <source>
        <strain evidence="2">01B</strain>
    </source>
</reference>
<proteinExistence type="predicted"/>
<dbReference type="Pfam" id="PF13385">
    <property type="entry name" value="Laminin_G_3"/>
    <property type="match status" value="1"/>
</dbReference>